<evidence type="ECO:0000256" key="8">
    <source>
        <dbReference type="ARBA" id="ARBA00022692"/>
    </source>
</evidence>
<evidence type="ECO:0000259" key="20">
    <source>
        <dbReference type="Pfam" id="PF13807"/>
    </source>
</evidence>
<evidence type="ECO:0000256" key="6">
    <source>
        <dbReference type="ARBA" id="ARBA00022519"/>
    </source>
</evidence>
<feature type="domain" description="Tyrosine-protein kinase G-rich" evidence="20">
    <location>
        <begin position="363"/>
        <end position="434"/>
    </location>
</feature>
<dbReference type="RefSeq" id="WP_379479724.1">
    <property type="nucleotide sequence ID" value="NZ_JBHLTL010000001.1"/>
</dbReference>
<keyword evidence="14" id="KW-0829">Tyrosine-protein kinase</keyword>
<dbReference type="InterPro" id="IPR025669">
    <property type="entry name" value="AAA_dom"/>
</dbReference>
<evidence type="ECO:0000313" key="21">
    <source>
        <dbReference type="EMBL" id="MFC0588217.1"/>
    </source>
</evidence>
<dbReference type="Pfam" id="PF02706">
    <property type="entry name" value="Wzz"/>
    <property type="match status" value="1"/>
</dbReference>
<keyword evidence="9" id="KW-0547">Nucleotide-binding</keyword>
<dbReference type="Proteomes" id="UP001589943">
    <property type="component" value="Unassembled WGS sequence"/>
</dbReference>
<feature type="domain" description="AAA" evidence="19">
    <location>
        <begin position="505"/>
        <end position="648"/>
    </location>
</feature>
<evidence type="ECO:0000256" key="11">
    <source>
        <dbReference type="ARBA" id="ARBA00022840"/>
    </source>
</evidence>
<comment type="subcellular location">
    <subcellularLocation>
        <location evidence="1">Cell inner membrane</location>
        <topology evidence="1">Multi-pass membrane protein</topology>
    </subcellularLocation>
</comment>
<evidence type="ECO:0000256" key="15">
    <source>
        <dbReference type="ARBA" id="ARBA00051245"/>
    </source>
</evidence>
<protein>
    <recommendedName>
        <fullName evidence="4">non-specific protein-tyrosine kinase</fullName>
        <ecNumber evidence="4">2.7.10.2</ecNumber>
    </recommendedName>
</protein>
<dbReference type="InterPro" id="IPR027417">
    <property type="entry name" value="P-loop_NTPase"/>
</dbReference>
<dbReference type="CDD" id="cd05387">
    <property type="entry name" value="BY-kinase"/>
    <property type="match status" value="1"/>
</dbReference>
<dbReference type="InterPro" id="IPR003856">
    <property type="entry name" value="LPS_length_determ_N"/>
</dbReference>
<dbReference type="Pfam" id="PF13807">
    <property type="entry name" value="GNVR"/>
    <property type="match status" value="1"/>
</dbReference>
<evidence type="ECO:0000256" key="17">
    <source>
        <dbReference type="SAM" id="Phobius"/>
    </source>
</evidence>
<dbReference type="EC" id="2.7.10.2" evidence="4"/>
<dbReference type="InterPro" id="IPR050445">
    <property type="entry name" value="Bact_polysacc_biosynth/exp"/>
</dbReference>
<feature type="coiled-coil region" evidence="16">
    <location>
        <begin position="184"/>
        <end position="211"/>
    </location>
</feature>
<keyword evidence="16" id="KW-0175">Coiled coil</keyword>
<evidence type="ECO:0000259" key="18">
    <source>
        <dbReference type="Pfam" id="PF02706"/>
    </source>
</evidence>
<keyword evidence="7" id="KW-0808">Transferase</keyword>
<comment type="catalytic activity">
    <reaction evidence="15">
        <text>L-tyrosyl-[protein] + ATP = O-phospho-L-tyrosyl-[protein] + ADP + H(+)</text>
        <dbReference type="Rhea" id="RHEA:10596"/>
        <dbReference type="Rhea" id="RHEA-COMP:10136"/>
        <dbReference type="Rhea" id="RHEA-COMP:20101"/>
        <dbReference type="ChEBI" id="CHEBI:15378"/>
        <dbReference type="ChEBI" id="CHEBI:30616"/>
        <dbReference type="ChEBI" id="CHEBI:46858"/>
        <dbReference type="ChEBI" id="CHEBI:61978"/>
        <dbReference type="ChEBI" id="CHEBI:456216"/>
        <dbReference type="EC" id="2.7.10.2"/>
    </reaction>
</comment>
<comment type="similarity">
    <text evidence="3">Belongs to the etk/wzc family.</text>
</comment>
<dbReference type="Pfam" id="PF13614">
    <property type="entry name" value="AAA_31"/>
    <property type="match status" value="1"/>
</dbReference>
<reference evidence="21 22" key="1">
    <citation type="submission" date="2024-09" db="EMBL/GenBank/DDBJ databases">
        <authorList>
            <person name="Sun Q."/>
            <person name="Mori K."/>
        </authorList>
    </citation>
    <scope>NUCLEOTIDE SEQUENCE [LARGE SCALE GENOMIC DNA]</scope>
    <source>
        <strain evidence="21 22">NCAIM B.02537</strain>
    </source>
</reference>
<evidence type="ECO:0000259" key="19">
    <source>
        <dbReference type="Pfam" id="PF13614"/>
    </source>
</evidence>
<sequence length="702" mass="75898">MTSSRDLAHLGGSSGPGEDRLDLSESFSFFRRHAVLILATTVAIMAIVLIASLILPKTYRARSAVMLTNNASAAGQTAATQNGQAAISNQLVETQSEVIESRDMAERVVTALDLGAKLSPAAKEDLLSDIQRRVSATRSGESYALSISYDAASPGDAVRMANAFATQFTQWQLRSDQARNDEARRDTELQLEALRAQAQKDTEALQRYRVANNLLSTSGSSLTEQEISNFNQQVAAAKAQAVEDQARLDTALAQLRSGSNGDDVGEALGSTVISNLRSQESELAGQVANMSSRYGANHPELIRTRSQLDQVRQQIQAEIGRVVSNLKAKADVSSQRLGSLTTSLGGARSKLSQNNVAMVGLSELERNSEASQAIYETYLNSYKQLLAARGSERPSAVILTLASMPKNPVSPNLKLNLALAAVIGLGLGILGAYIAEAMFHGLTTPDEIESLTGQQFLSSIPLLSSIGSSKVGAMAAVREEPSSIFTEAFRSLGTSVDMATNGTAQVVAITSALPGEGKTVISCCLSHIYATSGLKTILIDCDLRRHGISRLLKIDDKQSGLVEVLEGKAKLNFTSLHSDDYVFWTLPLLPGSEDAEHLLAGPEFTALLDKLRTQFDRIVLDLPPVLPIAYTRTLASRADATIVAAHWRKTSAFALRAALRRLPEDHVRVVGVALNQVDLRRRAYFGRYDPAYYYKQYREYYA</sequence>
<proteinExistence type="inferred from homology"/>
<evidence type="ECO:0000256" key="5">
    <source>
        <dbReference type="ARBA" id="ARBA00022475"/>
    </source>
</evidence>
<evidence type="ECO:0000256" key="13">
    <source>
        <dbReference type="ARBA" id="ARBA00023136"/>
    </source>
</evidence>
<evidence type="ECO:0000313" key="22">
    <source>
        <dbReference type="Proteomes" id="UP001589943"/>
    </source>
</evidence>
<feature type="transmembrane region" description="Helical" evidence="17">
    <location>
        <begin position="415"/>
        <end position="435"/>
    </location>
</feature>
<keyword evidence="11" id="KW-0067">ATP-binding</keyword>
<keyword evidence="8 17" id="KW-0812">Transmembrane</keyword>
<keyword evidence="5" id="KW-1003">Cell membrane</keyword>
<evidence type="ECO:0000256" key="4">
    <source>
        <dbReference type="ARBA" id="ARBA00011903"/>
    </source>
</evidence>
<dbReference type="Gene3D" id="3.40.50.300">
    <property type="entry name" value="P-loop containing nucleotide triphosphate hydrolases"/>
    <property type="match status" value="1"/>
</dbReference>
<dbReference type="InterPro" id="IPR032807">
    <property type="entry name" value="GNVR"/>
</dbReference>
<keyword evidence="13 17" id="KW-0472">Membrane</keyword>
<feature type="transmembrane region" description="Helical" evidence="17">
    <location>
        <begin position="34"/>
        <end position="55"/>
    </location>
</feature>
<dbReference type="PANTHER" id="PTHR32309">
    <property type="entry name" value="TYROSINE-PROTEIN KINASE"/>
    <property type="match status" value="1"/>
</dbReference>
<evidence type="ECO:0000256" key="10">
    <source>
        <dbReference type="ARBA" id="ARBA00022777"/>
    </source>
</evidence>
<keyword evidence="10" id="KW-0418">Kinase</keyword>
<comment type="similarity">
    <text evidence="2">Belongs to the CpsD/CapB family.</text>
</comment>
<dbReference type="SUPFAM" id="SSF52540">
    <property type="entry name" value="P-loop containing nucleoside triphosphate hydrolases"/>
    <property type="match status" value="1"/>
</dbReference>
<dbReference type="EMBL" id="JBHLTL010000001">
    <property type="protein sequence ID" value="MFC0588217.1"/>
    <property type="molecule type" value="Genomic_DNA"/>
</dbReference>
<evidence type="ECO:0000256" key="7">
    <source>
        <dbReference type="ARBA" id="ARBA00022679"/>
    </source>
</evidence>
<feature type="domain" description="Polysaccharide chain length determinant N-terminal" evidence="18">
    <location>
        <begin position="19"/>
        <end position="111"/>
    </location>
</feature>
<keyword evidence="22" id="KW-1185">Reference proteome</keyword>
<comment type="caution">
    <text evidence="21">The sequence shown here is derived from an EMBL/GenBank/DDBJ whole genome shotgun (WGS) entry which is preliminary data.</text>
</comment>
<dbReference type="PANTHER" id="PTHR32309:SF13">
    <property type="entry name" value="FERRIC ENTEROBACTIN TRANSPORT PROTEIN FEPE"/>
    <property type="match status" value="1"/>
</dbReference>
<name>A0ABV6PEG3_9SPHN</name>
<evidence type="ECO:0000256" key="2">
    <source>
        <dbReference type="ARBA" id="ARBA00007316"/>
    </source>
</evidence>
<gene>
    <name evidence="21" type="ORF">ACFFF7_02195</name>
</gene>
<evidence type="ECO:0000256" key="3">
    <source>
        <dbReference type="ARBA" id="ARBA00008883"/>
    </source>
</evidence>
<evidence type="ECO:0000256" key="14">
    <source>
        <dbReference type="ARBA" id="ARBA00023137"/>
    </source>
</evidence>
<evidence type="ECO:0000256" key="12">
    <source>
        <dbReference type="ARBA" id="ARBA00022989"/>
    </source>
</evidence>
<evidence type="ECO:0000256" key="16">
    <source>
        <dbReference type="SAM" id="Coils"/>
    </source>
</evidence>
<evidence type="ECO:0000256" key="1">
    <source>
        <dbReference type="ARBA" id="ARBA00004429"/>
    </source>
</evidence>
<organism evidence="21 22">
    <name type="scientific">Novosphingobium aquiterrae</name>
    <dbReference type="NCBI Taxonomy" id="624388"/>
    <lineage>
        <taxon>Bacteria</taxon>
        <taxon>Pseudomonadati</taxon>
        <taxon>Pseudomonadota</taxon>
        <taxon>Alphaproteobacteria</taxon>
        <taxon>Sphingomonadales</taxon>
        <taxon>Sphingomonadaceae</taxon>
        <taxon>Novosphingobium</taxon>
    </lineage>
</organism>
<dbReference type="InterPro" id="IPR005702">
    <property type="entry name" value="Wzc-like_C"/>
</dbReference>
<keyword evidence="6" id="KW-0997">Cell inner membrane</keyword>
<evidence type="ECO:0000256" key="9">
    <source>
        <dbReference type="ARBA" id="ARBA00022741"/>
    </source>
</evidence>
<accession>A0ABV6PEG3</accession>
<keyword evidence="12 17" id="KW-1133">Transmembrane helix</keyword>